<dbReference type="AlphaFoldDB" id="A0A9N9KKA5"/>
<proteinExistence type="predicted"/>
<protein>
    <submittedName>
        <fullName evidence="2">21191_t:CDS:1</fullName>
    </submittedName>
</protein>
<evidence type="ECO:0000256" key="1">
    <source>
        <dbReference type="SAM" id="MobiDB-lite"/>
    </source>
</evidence>
<sequence length="132" mass="15523">ERPVSPTSSEEDFNLKSRNIGEWLKSQAKEPPRPSSPIKNFVNKNIVDPIFKRSHERNSSTSSLPKIPSSLKNEINLGDDKEEFKLQNHLERHIRRKLFQESKKEEIISEDEKKMNELDNIIEDDVNDYYEN</sequence>
<dbReference type="EMBL" id="CAJVQA010087910">
    <property type="protein sequence ID" value="CAG8839665.1"/>
    <property type="molecule type" value="Genomic_DNA"/>
</dbReference>
<evidence type="ECO:0000313" key="2">
    <source>
        <dbReference type="EMBL" id="CAG8839665.1"/>
    </source>
</evidence>
<dbReference type="OrthoDB" id="2491616at2759"/>
<feature type="non-terminal residue" evidence="2">
    <location>
        <position position="132"/>
    </location>
</feature>
<gene>
    <name evidence="2" type="ORF">CPELLU_LOCUS21894</name>
</gene>
<comment type="caution">
    <text evidence="2">The sequence shown here is derived from an EMBL/GenBank/DDBJ whole genome shotgun (WGS) entry which is preliminary data.</text>
</comment>
<name>A0A9N9KKA5_9GLOM</name>
<feature type="non-terminal residue" evidence="2">
    <location>
        <position position="1"/>
    </location>
</feature>
<evidence type="ECO:0000313" key="3">
    <source>
        <dbReference type="Proteomes" id="UP000789759"/>
    </source>
</evidence>
<feature type="compositionally biased region" description="Low complexity" evidence="1">
    <location>
        <begin position="59"/>
        <end position="72"/>
    </location>
</feature>
<reference evidence="2" key="1">
    <citation type="submission" date="2021-06" db="EMBL/GenBank/DDBJ databases">
        <authorList>
            <person name="Kallberg Y."/>
            <person name="Tangrot J."/>
            <person name="Rosling A."/>
        </authorList>
    </citation>
    <scope>NUCLEOTIDE SEQUENCE</scope>
    <source>
        <strain evidence="2">FL966</strain>
    </source>
</reference>
<keyword evidence="3" id="KW-1185">Reference proteome</keyword>
<accession>A0A9N9KKA5</accession>
<organism evidence="2 3">
    <name type="scientific">Cetraspora pellucida</name>
    <dbReference type="NCBI Taxonomy" id="1433469"/>
    <lineage>
        <taxon>Eukaryota</taxon>
        <taxon>Fungi</taxon>
        <taxon>Fungi incertae sedis</taxon>
        <taxon>Mucoromycota</taxon>
        <taxon>Glomeromycotina</taxon>
        <taxon>Glomeromycetes</taxon>
        <taxon>Diversisporales</taxon>
        <taxon>Gigasporaceae</taxon>
        <taxon>Cetraspora</taxon>
    </lineage>
</organism>
<dbReference type="Proteomes" id="UP000789759">
    <property type="component" value="Unassembled WGS sequence"/>
</dbReference>
<feature type="region of interest" description="Disordered" evidence="1">
    <location>
        <begin position="1"/>
        <end position="72"/>
    </location>
</feature>